<dbReference type="GeneID" id="83063143"/>
<sequence>MIEIRRDWLAAALALSAIGWWYSPLSPRAPYFPAVAPGDTPRCPPPPLVAAGAEPLQTAVPDGLAPFRLKPGTLTPLAGFSLDARVLSRRDYRSDRLADFAPTDLAVGWGRLSEDAVLARMSFRQEVRFLSYYWPERPPLPIPEIGRSSANLHIIPADAAVAQALKRARAGERVRVDGWLVRIDARDGWQAVSSLSREDQGAGACEIVYACAIASH</sequence>
<dbReference type="EMBL" id="AP014940">
    <property type="protein sequence ID" value="BAV96754.1"/>
    <property type="molecule type" value="Genomic_DNA"/>
</dbReference>
<name>A0AAU9AGJ2_LYSEN</name>
<protein>
    <submittedName>
        <fullName evidence="1">Uncharacterized protein</fullName>
    </submittedName>
</protein>
<evidence type="ECO:0000313" key="1">
    <source>
        <dbReference type="EMBL" id="BAV96754.1"/>
    </source>
</evidence>
<reference evidence="1 2" key="1">
    <citation type="journal article" date="2017" name="DNA Res.">
        <title>Complete genome sequence and expression profile of the commercial lytic enzyme producer Lysobacter enzymogenes M497-1.</title>
        <authorList>
            <person name="Takami H."/>
            <person name="Toyoda A."/>
            <person name="Uchiyama I."/>
            <person name="Itoh T."/>
            <person name="Takaki Y."/>
            <person name="Arai W."/>
            <person name="Nishi S."/>
            <person name="Kawai M."/>
            <person name="Shinya K."/>
            <person name="Ikeda H."/>
        </authorList>
    </citation>
    <scope>NUCLEOTIDE SEQUENCE [LARGE SCALE GENOMIC DNA]</scope>
    <source>
        <strain evidence="1 2">M497-1</strain>
    </source>
</reference>
<organism evidence="1 2">
    <name type="scientific">Lysobacter enzymogenes</name>
    <dbReference type="NCBI Taxonomy" id="69"/>
    <lineage>
        <taxon>Bacteria</taxon>
        <taxon>Pseudomonadati</taxon>
        <taxon>Pseudomonadota</taxon>
        <taxon>Gammaproteobacteria</taxon>
        <taxon>Lysobacterales</taxon>
        <taxon>Lysobacteraceae</taxon>
        <taxon>Lysobacter</taxon>
    </lineage>
</organism>
<proteinExistence type="predicted"/>
<dbReference type="KEGG" id="lem:LEN_1267"/>
<dbReference type="AlphaFoldDB" id="A0AAU9AGJ2"/>
<accession>A0AAU9AGJ2</accession>
<evidence type="ECO:0000313" key="2">
    <source>
        <dbReference type="Proteomes" id="UP000218824"/>
    </source>
</evidence>
<dbReference type="Proteomes" id="UP000218824">
    <property type="component" value="Chromosome"/>
</dbReference>
<dbReference type="RefSeq" id="WP_096377086.1">
    <property type="nucleotide sequence ID" value="NZ_AP014940.1"/>
</dbReference>
<gene>
    <name evidence="1" type="ORF">LEN_1267</name>
</gene>